<gene>
    <name evidence="1" type="ORF">GGU46_004030</name>
</gene>
<dbReference type="NCBIfam" id="TIGR04256">
    <property type="entry name" value="GxxExxY"/>
    <property type="match status" value="1"/>
</dbReference>
<evidence type="ECO:0000313" key="2">
    <source>
        <dbReference type="Proteomes" id="UP000579570"/>
    </source>
</evidence>
<protein>
    <submittedName>
        <fullName evidence="1">GxxExxY protein</fullName>
    </submittedName>
</protein>
<reference evidence="1 2" key="1">
    <citation type="submission" date="2020-08" db="EMBL/GenBank/DDBJ databases">
        <title>Genomic Encyclopedia of Type Strains, Phase IV (KMG-IV): sequencing the most valuable type-strain genomes for metagenomic binning, comparative biology and taxonomic classification.</title>
        <authorList>
            <person name="Goeker M."/>
        </authorList>
    </citation>
    <scope>NUCLEOTIDE SEQUENCE [LARGE SCALE GENOMIC DNA]</scope>
    <source>
        <strain evidence="1 2">DSM 26701</strain>
    </source>
</reference>
<keyword evidence="2" id="KW-1185">Reference proteome</keyword>
<dbReference type="Proteomes" id="UP000579570">
    <property type="component" value="Unassembled WGS sequence"/>
</dbReference>
<organism evidence="1 2">
    <name type="scientific">Hymenobacter latericoloratus</name>
    <dbReference type="NCBI Taxonomy" id="1411121"/>
    <lineage>
        <taxon>Bacteria</taxon>
        <taxon>Pseudomonadati</taxon>
        <taxon>Bacteroidota</taxon>
        <taxon>Cytophagia</taxon>
        <taxon>Cytophagales</taxon>
        <taxon>Hymenobacteraceae</taxon>
        <taxon>Hymenobacter</taxon>
    </lineage>
</organism>
<evidence type="ECO:0000313" key="1">
    <source>
        <dbReference type="EMBL" id="MBB4603368.1"/>
    </source>
</evidence>
<dbReference type="Pfam" id="PF13366">
    <property type="entry name" value="PDDEXK_3"/>
    <property type="match status" value="1"/>
</dbReference>
<dbReference type="EMBL" id="JACHNV010000009">
    <property type="protein sequence ID" value="MBB4603368.1"/>
    <property type="molecule type" value="Genomic_DNA"/>
</dbReference>
<sequence length="126" mass="14729">MMEYKYKELTHRVMGCAMQVHRALGVGFPEVVYQRSLALELEAAGIRFQREIQVPLFYRGQEVGFRRADFMVESCLLVELKAVSEIILLHQQQIINYLKAYQLEIGLLLNFGEASLQFRRFIRTSQ</sequence>
<proteinExistence type="predicted"/>
<accession>A0ABR6K2R8</accession>
<comment type="caution">
    <text evidence="1">The sequence shown here is derived from an EMBL/GenBank/DDBJ whole genome shotgun (WGS) entry which is preliminary data.</text>
</comment>
<name>A0ABR6K2R8_9BACT</name>
<dbReference type="InterPro" id="IPR026350">
    <property type="entry name" value="GxxExxY"/>
</dbReference>